<sequence length="364" mass="42227">MSLAIAPTSTKIMAPKIDHVYALNLYLFAFKLESGLTADLQPVENPVTVVKEQYQPILDQFKPQFKDGDLNPQLRSEDALKSIPRDTLDLLETQHQDRNFYFKSGLEKNSNPQKPKSLYSLLLYPQKISDTYSLLLHIFRPQDPGYDQVKLDEIKQFHPKSLILNDPEKDFLGQTLLVTAFLPENTPTDDKNLRAIAEQLRYDLFGDYCNTFYQQGKLLGSYIVEYGNPKTNLNRILIVFYLTDATSEKIKPIYFNLPELFLYYHKIAYTFEFSRQAYQEADELTRNIIEAELRKIMKLDTEAETSNLELEGLKKQLITLIKIAPKYTLKLRNLEHALNKLKLTKKKQTYSVRVKKAKKTAINL</sequence>
<name>A0AAD1Q3H5_PLAAG</name>
<dbReference type="EMBL" id="LR882963">
    <property type="protein sequence ID" value="CAD5959464.1"/>
    <property type="molecule type" value="Genomic_DNA"/>
</dbReference>
<gene>
    <name evidence="2" type="ORF">PANO66_03180</name>
</gene>
<protein>
    <submittedName>
        <fullName evidence="2">Uncharacterized protein</fullName>
    </submittedName>
</protein>
<accession>A0AAD1Q3H5</accession>
<evidence type="ECO:0000256" key="1">
    <source>
        <dbReference type="SAM" id="Coils"/>
    </source>
</evidence>
<reference evidence="2" key="1">
    <citation type="submission" date="2020-09" db="EMBL/GenBank/DDBJ databases">
        <authorList>
            <person name="Blom J."/>
        </authorList>
    </citation>
    <scope>NUCLEOTIDE SEQUENCE</scope>
    <source>
        <strain evidence="2">No.66</strain>
    </source>
</reference>
<dbReference type="AlphaFoldDB" id="A0AAD1Q3H5"/>
<organism evidence="2 3">
    <name type="scientific">Planktothrix agardhii</name>
    <name type="common">Oscillatoria agardhii</name>
    <dbReference type="NCBI Taxonomy" id="1160"/>
    <lineage>
        <taxon>Bacteria</taxon>
        <taxon>Bacillati</taxon>
        <taxon>Cyanobacteriota</taxon>
        <taxon>Cyanophyceae</taxon>
        <taxon>Oscillatoriophycideae</taxon>
        <taxon>Oscillatoriales</taxon>
        <taxon>Microcoleaceae</taxon>
        <taxon>Planktothrix</taxon>
    </lineage>
</organism>
<feature type="coiled-coil region" evidence="1">
    <location>
        <begin position="274"/>
        <end position="316"/>
    </location>
</feature>
<evidence type="ECO:0000313" key="3">
    <source>
        <dbReference type="Proteomes" id="UP001153761"/>
    </source>
</evidence>
<dbReference type="Proteomes" id="UP001153761">
    <property type="component" value="Chromosome"/>
</dbReference>
<proteinExistence type="predicted"/>
<evidence type="ECO:0000313" key="2">
    <source>
        <dbReference type="EMBL" id="CAD5959464.1"/>
    </source>
</evidence>
<keyword evidence="1" id="KW-0175">Coiled coil</keyword>